<feature type="binding site" evidence="3">
    <location>
        <begin position="126"/>
        <end position="129"/>
    </location>
    <ligand>
        <name>GTP</name>
        <dbReference type="ChEBI" id="CHEBI:37565"/>
    </ligand>
</feature>
<dbReference type="NCBIfam" id="TIGR00231">
    <property type="entry name" value="small_GTP"/>
    <property type="match status" value="1"/>
</dbReference>
<name>A0A8H4NX26_9HYPO</name>
<dbReference type="PROSITE" id="PS51417">
    <property type="entry name" value="ARF"/>
    <property type="match status" value="1"/>
</dbReference>
<feature type="binding site" evidence="3">
    <location>
        <position position="70"/>
    </location>
    <ligand>
        <name>GTP</name>
        <dbReference type="ChEBI" id="CHEBI:37565"/>
    </ligand>
</feature>
<evidence type="ECO:0000256" key="4">
    <source>
        <dbReference type="PIRSR" id="PIRSR606689-2"/>
    </source>
</evidence>
<keyword evidence="6" id="KW-1185">Reference proteome</keyword>
<comment type="caution">
    <text evidence="5">The sequence shown here is derived from an EMBL/GenBank/DDBJ whole genome shotgun (WGS) entry which is preliminary data.</text>
</comment>
<accession>A0A8H4NX26</accession>
<dbReference type="InterPro" id="IPR006689">
    <property type="entry name" value="Small_GTPase_ARF/SAR"/>
</dbReference>
<proteinExistence type="predicted"/>
<organism evidence="5 6">
    <name type="scientific">Fusarium albosuccineum</name>
    <dbReference type="NCBI Taxonomy" id="1237068"/>
    <lineage>
        <taxon>Eukaryota</taxon>
        <taxon>Fungi</taxon>
        <taxon>Dikarya</taxon>
        <taxon>Ascomycota</taxon>
        <taxon>Pezizomycotina</taxon>
        <taxon>Sordariomycetes</taxon>
        <taxon>Hypocreomycetidae</taxon>
        <taxon>Hypocreales</taxon>
        <taxon>Nectriaceae</taxon>
        <taxon>Fusarium</taxon>
        <taxon>Fusarium decemcellulare species complex</taxon>
    </lineage>
</organism>
<dbReference type="InterPro" id="IPR027417">
    <property type="entry name" value="P-loop_NTPase"/>
</dbReference>
<dbReference type="AlphaFoldDB" id="A0A8H4NX26"/>
<dbReference type="GO" id="GO:0046872">
    <property type="term" value="F:metal ion binding"/>
    <property type="evidence" value="ECO:0007669"/>
    <property type="project" value="UniProtKB-KW"/>
</dbReference>
<dbReference type="PANTHER" id="PTHR11711">
    <property type="entry name" value="ADP RIBOSYLATION FACTOR-RELATED"/>
    <property type="match status" value="1"/>
</dbReference>
<dbReference type="Pfam" id="PF00025">
    <property type="entry name" value="Arf"/>
    <property type="match status" value="1"/>
</dbReference>
<feature type="binding site" evidence="3">
    <location>
        <begin position="20"/>
        <end position="27"/>
    </location>
    <ligand>
        <name>GTP</name>
        <dbReference type="ChEBI" id="CHEBI:37565"/>
    </ligand>
</feature>
<keyword evidence="4" id="KW-0479">Metal-binding</keyword>
<keyword evidence="4" id="KW-0460">Magnesium</keyword>
<dbReference type="SUPFAM" id="SSF52540">
    <property type="entry name" value="P-loop containing nucleoside triphosphate hydrolases"/>
    <property type="match status" value="1"/>
</dbReference>
<keyword evidence="1 3" id="KW-0547">Nucleotide-binding</keyword>
<gene>
    <name evidence="5" type="ORF">FALBO_15835</name>
</gene>
<dbReference type="SMART" id="SM00178">
    <property type="entry name" value="SAR"/>
    <property type="match status" value="1"/>
</dbReference>
<dbReference type="InterPro" id="IPR024156">
    <property type="entry name" value="Small_GTPase_ARF"/>
</dbReference>
<feature type="binding site" evidence="4">
    <location>
        <position position="45"/>
    </location>
    <ligand>
        <name>Mg(2+)</name>
        <dbReference type="ChEBI" id="CHEBI:18420"/>
    </ligand>
</feature>
<evidence type="ECO:0000256" key="2">
    <source>
        <dbReference type="ARBA" id="ARBA00023134"/>
    </source>
</evidence>
<dbReference type="GO" id="GO:0003924">
    <property type="term" value="F:GTPase activity"/>
    <property type="evidence" value="ECO:0007669"/>
    <property type="project" value="InterPro"/>
</dbReference>
<dbReference type="InterPro" id="IPR005225">
    <property type="entry name" value="Small_GTP-bd"/>
</dbReference>
<evidence type="ECO:0000313" key="5">
    <source>
        <dbReference type="EMBL" id="KAF4454394.1"/>
    </source>
</evidence>
<keyword evidence="2 3" id="KW-0342">GTP-binding</keyword>
<feature type="binding site" evidence="4">
    <location>
        <position position="27"/>
    </location>
    <ligand>
        <name>Mg(2+)</name>
        <dbReference type="ChEBI" id="CHEBI:18420"/>
    </ligand>
</feature>
<sequence>MGSAISSLWMPQKLWVGMVGLPEAGKTSIVSKLKRNTIPVEWKPTYAVDLADNGDVTVNGQPYNLFDYGGDIKFRPCWRSFLAKLDSILWVVDSTDREALPEAKDELWRLLTADILEYKAVLVFANKQDSPKAMSVDEIIDGLGLRDELKKSSRCVCPAIFHTLT</sequence>
<evidence type="ECO:0000256" key="3">
    <source>
        <dbReference type="PIRSR" id="PIRSR606689-1"/>
    </source>
</evidence>
<dbReference type="Gene3D" id="3.40.50.300">
    <property type="entry name" value="P-loop containing nucleotide triphosphate hydrolases"/>
    <property type="match status" value="1"/>
</dbReference>
<dbReference type="OrthoDB" id="442317at2759"/>
<dbReference type="EMBL" id="JAADYS010002812">
    <property type="protein sequence ID" value="KAF4454394.1"/>
    <property type="molecule type" value="Genomic_DNA"/>
</dbReference>
<dbReference type="Proteomes" id="UP000554235">
    <property type="component" value="Unassembled WGS sequence"/>
</dbReference>
<evidence type="ECO:0000256" key="1">
    <source>
        <dbReference type="ARBA" id="ARBA00022741"/>
    </source>
</evidence>
<dbReference type="SMART" id="SM00177">
    <property type="entry name" value="ARF"/>
    <property type="match status" value="1"/>
</dbReference>
<reference evidence="5 6" key="1">
    <citation type="submission" date="2020-01" db="EMBL/GenBank/DDBJ databases">
        <title>Identification and distribution of gene clusters putatively required for synthesis of sphingolipid metabolism inhibitors in phylogenetically diverse species of the filamentous fungus Fusarium.</title>
        <authorList>
            <person name="Kim H.-S."/>
            <person name="Busman M."/>
            <person name="Brown D.W."/>
            <person name="Divon H."/>
            <person name="Uhlig S."/>
            <person name="Proctor R.H."/>
        </authorList>
    </citation>
    <scope>NUCLEOTIDE SEQUENCE [LARGE SCALE GENOMIC DNA]</scope>
    <source>
        <strain evidence="5 6">NRRL 20459</strain>
    </source>
</reference>
<protein>
    <submittedName>
        <fullName evidence="5">ADP-ribosylation factor</fullName>
    </submittedName>
</protein>
<evidence type="ECO:0000313" key="6">
    <source>
        <dbReference type="Proteomes" id="UP000554235"/>
    </source>
</evidence>
<dbReference type="GO" id="GO:0005525">
    <property type="term" value="F:GTP binding"/>
    <property type="evidence" value="ECO:0007669"/>
    <property type="project" value="UniProtKB-KW"/>
</dbReference>